<organism evidence="1 2">
    <name type="scientific">Linnemannia elongata AG-77</name>
    <dbReference type="NCBI Taxonomy" id="1314771"/>
    <lineage>
        <taxon>Eukaryota</taxon>
        <taxon>Fungi</taxon>
        <taxon>Fungi incertae sedis</taxon>
        <taxon>Mucoromycota</taxon>
        <taxon>Mortierellomycotina</taxon>
        <taxon>Mortierellomycetes</taxon>
        <taxon>Mortierellales</taxon>
        <taxon>Mortierellaceae</taxon>
        <taxon>Linnemannia</taxon>
    </lineage>
</organism>
<dbReference type="OrthoDB" id="2424837at2759"/>
<feature type="non-terminal residue" evidence="1">
    <location>
        <position position="170"/>
    </location>
</feature>
<keyword evidence="2" id="KW-1185">Reference proteome</keyword>
<sequence length="170" mass="19464">IDLLANKSVVEHIGVTNQVEFEFNNRFLSAPFEIIDDQESPLTVGTELFYHMGFALFGLPEIKEMAPTNDIPVEDEKPSLRPTVTHEEELTSDFMRMKGRFLDAISKVLLDNENISKTSHCPVPEIMVYLPVPKGTIVYRRPRRFAHSQRPILDETVARWLEDDVIELAP</sequence>
<name>A0A197KGD0_9FUNG</name>
<gene>
    <name evidence="1" type="ORF">K457DRAFT_44010</name>
</gene>
<proteinExistence type="predicted"/>
<dbReference type="AlphaFoldDB" id="A0A197KGD0"/>
<dbReference type="EMBL" id="KV442014">
    <property type="protein sequence ID" value="OAQ35434.1"/>
    <property type="molecule type" value="Genomic_DNA"/>
</dbReference>
<dbReference type="Proteomes" id="UP000078512">
    <property type="component" value="Unassembled WGS sequence"/>
</dbReference>
<evidence type="ECO:0000313" key="2">
    <source>
        <dbReference type="Proteomes" id="UP000078512"/>
    </source>
</evidence>
<feature type="non-terminal residue" evidence="1">
    <location>
        <position position="1"/>
    </location>
</feature>
<accession>A0A197KGD0</accession>
<dbReference type="STRING" id="1314771.A0A197KGD0"/>
<protein>
    <submittedName>
        <fullName evidence="1">Uncharacterized protein</fullName>
    </submittedName>
</protein>
<reference evidence="1 2" key="1">
    <citation type="submission" date="2016-05" db="EMBL/GenBank/DDBJ databases">
        <title>Genome sequencing reveals origins of a unique bacterial endosymbiosis in the earliest lineages of terrestrial Fungi.</title>
        <authorList>
            <consortium name="DOE Joint Genome Institute"/>
            <person name="Uehling J."/>
            <person name="Gryganskyi A."/>
            <person name="Hameed K."/>
            <person name="Tschaplinski T."/>
            <person name="Misztal P."/>
            <person name="Wu S."/>
            <person name="Desiro A."/>
            <person name="Vande Pol N."/>
            <person name="Du Z.-Y."/>
            <person name="Zienkiewicz A."/>
            <person name="Zienkiewicz K."/>
            <person name="Morin E."/>
            <person name="Tisserant E."/>
            <person name="Splivallo R."/>
            <person name="Hainaut M."/>
            <person name="Henrissat B."/>
            <person name="Ohm R."/>
            <person name="Kuo A."/>
            <person name="Yan J."/>
            <person name="Lipzen A."/>
            <person name="Nolan M."/>
            <person name="Labutti K."/>
            <person name="Barry K."/>
            <person name="Goldstein A."/>
            <person name="Labbe J."/>
            <person name="Schadt C."/>
            <person name="Tuskan G."/>
            <person name="Grigoriev I."/>
            <person name="Martin F."/>
            <person name="Vilgalys R."/>
            <person name="Bonito G."/>
        </authorList>
    </citation>
    <scope>NUCLEOTIDE SEQUENCE [LARGE SCALE GENOMIC DNA]</scope>
    <source>
        <strain evidence="1 2">AG-77</strain>
    </source>
</reference>
<evidence type="ECO:0000313" key="1">
    <source>
        <dbReference type="EMBL" id="OAQ35434.1"/>
    </source>
</evidence>